<comment type="caution">
    <text evidence="2">The sequence shown here is derived from an EMBL/GenBank/DDBJ whole genome shotgun (WGS) entry which is preliminary data.</text>
</comment>
<keyword evidence="3" id="KW-1185">Reference proteome</keyword>
<feature type="transmembrane region" description="Helical" evidence="1">
    <location>
        <begin position="31"/>
        <end position="48"/>
    </location>
</feature>
<protein>
    <submittedName>
        <fullName evidence="2">DUF962 domain-containing protein</fullName>
    </submittedName>
</protein>
<name>A0A3A3FUB3_9BURK</name>
<dbReference type="Pfam" id="PF06127">
    <property type="entry name" value="Mpo1-like"/>
    <property type="match status" value="1"/>
</dbReference>
<dbReference type="InterPro" id="IPR009305">
    <property type="entry name" value="Mpo1-like"/>
</dbReference>
<dbReference type="RefSeq" id="WP_119768819.1">
    <property type="nucleotide sequence ID" value="NZ_QYUO01000001.1"/>
</dbReference>
<dbReference type="OrthoDB" id="7356072at2"/>
<sequence length="105" mass="12169">MASVMQREYASFAEFYPVYLGEHSNRTCRELHFVGSTIALFCLGALLLTANFWWLLAALGSGYGFAWIGHFFFEKNQPATFRHPIYSFMGDWVMYWQMLNGQASF</sequence>
<feature type="transmembrane region" description="Helical" evidence="1">
    <location>
        <begin position="54"/>
        <end position="73"/>
    </location>
</feature>
<keyword evidence="1" id="KW-0472">Membrane</keyword>
<accession>A0A3A3FUB3</accession>
<organism evidence="2 3">
    <name type="scientific">Noviherbaspirillum saxi</name>
    <dbReference type="NCBI Taxonomy" id="2320863"/>
    <lineage>
        <taxon>Bacteria</taxon>
        <taxon>Pseudomonadati</taxon>
        <taxon>Pseudomonadota</taxon>
        <taxon>Betaproteobacteria</taxon>
        <taxon>Burkholderiales</taxon>
        <taxon>Oxalobacteraceae</taxon>
        <taxon>Noviherbaspirillum</taxon>
    </lineage>
</organism>
<proteinExistence type="predicted"/>
<keyword evidence="1" id="KW-0812">Transmembrane</keyword>
<reference evidence="3" key="1">
    <citation type="submission" date="2018-09" db="EMBL/GenBank/DDBJ databases">
        <authorList>
            <person name="Zhu H."/>
        </authorList>
    </citation>
    <scope>NUCLEOTIDE SEQUENCE [LARGE SCALE GENOMIC DNA]</scope>
    <source>
        <strain evidence="3">K1R23-30</strain>
    </source>
</reference>
<keyword evidence="1" id="KW-1133">Transmembrane helix</keyword>
<dbReference type="PANTHER" id="PTHR34205">
    <property type="entry name" value="TRANSMEMBRANE PROTEIN"/>
    <property type="match status" value="1"/>
</dbReference>
<dbReference type="EMBL" id="QYUO01000001">
    <property type="protein sequence ID" value="RJF98874.1"/>
    <property type="molecule type" value="Genomic_DNA"/>
</dbReference>
<evidence type="ECO:0000313" key="2">
    <source>
        <dbReference type="EMBL" id="RJF98874.1"/>
    </source>
</evidence>
<dbReference type="Proteomes" id="UP000265955">
    <property type="component" value="Unassembled WGS sequence"/>
</dbReference>
<dbReference type="AlphaFoldDB" id="A0A3A3FUB3"/>
<dbReference type="PANTHER" id="PTHR34205:SF2">
    <property type="entry name" value="DUF962 DOMAIN-CONTAINING PROTEIN"/>
    <property type="match status" value="1"/>
</dbReference>
<evidence type="ECO:0000313" key="3">
    <source>
        <dbReference type="Proteomes" id="UP000265955"/>
    </source>
</evidence>
<evidence type="ECO:0000256" key="1">
    <source>
        <dbReference type="SAM" id="Phobius"/>
    </source>
</evidence>
<gene>
    <name evidence="2" type="ORF">D3871_10375</name>
</gene>